<dbReference type="SUPFAM" id="SSF52540">
    <property type="entry name" value="P-loop containing nucleoside triphosphate hydrolases"/>
    <property type="match status" value="2"/>
</dbReference>
<keyword evidence="14" id="KW-1185">Reference proteome</keyword>
<evidence type="ECO:0000256" key="10">
    <source>
        <dbReference type="SAM" id="Phobius"/>
    </source>
</evidence>
<feature type="transmembrane region" description="Helical" evidence="10">
    <location>
        <begin position="108"/>
        <end position="128"/>
    </location>
</feature>
<dbReference type="SMART" id="SM00382">
    <property type="entry name" value="AAA"/>
    <property type="match status" value="2"/>
</dbReference>
<evidence type="ECO:0000259" key="11">
    <source>
        <dbReference type="PROSITE" id="PS50893"/>
    </source>
</evidence>
<feature type="transmembrane region" description="Helical" evidence="10">
    <location>
        <begin position="845"/>
        <end position="863"/>
    </location>
</feature>
<evidence type="ECO:0000256" key="8">
    <source>
        <dbReference type="ARBA" id="ARBA00023136"/>
    </source>
</evidence>
<organism evidence="13 14">
    <name type="scientific">Paenibacillus hemerocallicola</name>
    <dbReference type="NCBI Taxonomy" id="1172614"/>
    <lineage>
        <taxon>Bacteria</taxon>
        <taxon>Bacillati</taxon>
        <taxon>Bacillota</taxon>
        <taxon>Bacilli</taxon>
        <taxon>Bacillales</taxon>
        <taxon>Paenibacillaceae</taxon>
        <taxon>Paenibacillus</taxon>
    </lineage>
</organism>
<dbReference type="SUPFAM" id="SSF90123">
    <property type="entry name" value="ABC transporter transmembrane region"/>
    <property type="match status" value="2"/>
</dbReference>
<dbReference type="EMBL" id="VDCQ01000035">
    <property type="protein sequence ID" value="TNJ63963.1"/>
    <property type="molecule type" value="Genomic_DNA"/>
</dbReference>
<dbReference type="CDD" id="cd07346">
    <property type="entry name" value="ABC_6TM_exporters"/>
    <property type="match status" value="2"/>
</dbReference>
<dbReference type="InterPro" id="IPR027417">
    <property type="entry name" value="P-loop_NTPase"/>
</dbReference>
<feature type="domain" description="ABC transmembrane type-1" evidence="12">
    <location>
        <begin position="712"/>
        <end position="970"/>
    </location>
</feature>
<feature type="region of interest" description="Disordered" evidence="9">
    <location>
        <begin position="638"/>
        <end position="660"/>
    </location>
</feature>
<evidence type="ECO:0000256" key="7">
    <source>
        <dbReference type="ARBA" id="ARBA00022989"/>
    </source>
</evidence>
<reference evidence="13 14" key="1">
    <citation type="submission" date="2019-05" db="EMBL/GenBank/DDBJ databases">
        <title>We sequenced the genome of Paenibacillus hemerocallicola KCTC 33185 for further insight into its adaptation and study the phylogeny of Paenibacillus.</title>
        <authorList>
            <person name="Narsing Rao M.P."/>
        </authorList>
    </citation>
    <scope>NUCLEOTIDE SEQUENCE [LARGE SCALE GENOMIC DNA]</scope>
    <source>
        <strain evidence="13 14">KCTC 33185</strain>
    </source>
</reference>
<feature type="transmembrane region" description="Helical" evidence="10">
    <location>
        <begin position="66"/>
        <end position="88"/>
    </location>
</feature>
<evidence type="ECO:0000313" key="13">
    <source>
        <dbReference type="EMBL" id="TNJ63963.1"/>
    </source>
</evidence>
<keyword evidence="4 10" id="KW-0812">Transmembrane</keyword>
<dbReference type="Gene3D" id="3.40.50.300">
    <property type="entry name" value="P-loop containing nucleotide triphosphate hydrolases"/>
    <property type="match status" value="2"/>
</dbReference>
<protein>
    <submittedName>
        <fullName evidence="13">ABC transporter ATP-binding protein</fullName>
    </submittedName>
</protein>
<feature type="region of interest" description="Disordered" evidence="9">
    <location>
        <begin position="21"/>
        <end position="55"/>
    </location>
</feature>
<dbReference type="Pfam" id="PF00005">
    <property type="entry name" value="ABC_tran"/>
    <property type="match status" value="2"/>
</dbReference>
<dbReference type="AlphaFoldDB" id="A0A5C4T4K5"/>
<feature type="transmembrane region" description="Helical" evidence="10">
    <location>
        <begin position="814"/>
        <end position="839"/>
    </location>
</feature>
<feature type="transmembrane region" description="Helical" evidence="10">
    <location>
        <begin position="325"/>
        <end position="346"/>
    </location>
</feature>
<evidence type="ECO:0000256" key="9">
    <source>
        <dbReference type="SAM" id="MobiDB-lite"/>
    </source>
</evidence>
<dbReference type="OrthoDB" id="9802264at2"/>
<dbReference type="InterPro" id="IPR003593">
    <property type="entry name" value="AAA+_ATPase"/>
</dbReference>
<feature type="transmembrane region" description="Helical" evidence="10">
    <location>
        <begin position="932"/>
        <end position="951"/>
    </location>
</feature>
<dbReference type="PROSITE" id="PS50893">
    <property type="entry name" value="ABC_TRANSPORTER_2"/>
    <property type="match status" value="2"/>
</dbReference>
<feature type="transmembrane region" description="Helical" evidence="10">
    <location>
        <begin position="211"/>
        <end position="230"/>
    </location>
</feature>
<feature type="compositionally biased region" description="Polar residues" evidence="9">
    <location>
        <begin position="30"/>
        <end position="41"/>
    </location>
</feature>
<evidence type="ECO:0000259" key="12">
    <source>
        <dbReference type="PROSITE" id="PS50929"/>
    </source>
</evidence>
<evidence type="ECO:0000313" key="14">
    <source>
        <dbReference type="Proteomes" id="UP000307943"/>
    </source>
</evidence>
<evidence type="ECO:0000256" key="6">
    <source>
        <dbReference type="ARBA" id="ARBA00022840"/>
    </source>
</evidence>
<dbReference type="InterPro" id="IPR003439">
    <property type="entry name" value="ABC_transporter-like_ATP-bd"/>
</dbReference>
<feature type="transmembrane region" description="Helical" evidence="10">
    <location>
        <begin position="957"/>
        <end position="976"/>
    </location>
</feature>
<evidence type="ECO:0000256" key="4">
    <source>
        <dbReference type="ARBA" id="ARBA00022692"/>
    </source>
</evidence>
<feature type="domain" description="ABC transporter" evidence="11">
    <location>
        <begin position="1018"/>
        <end position="1251"/>
    </location>
</feature>
<dbReference type="PROSITE" id="PS50929">
    <property type="entry name" value="ABC_TM1F"/>
    <property type="match status" value="2"/>
</dbReference>
<dbReference type="PROSITE" id="PS00211">
    <property type="entry name" value="ABC_TRANSPORTER_1"/>
    <property type="match status" value="2"/>
</dbReference>
<evidence type="ECO:0000256" key="3">
    <source>
        <dbReference type="ARBA" id="ARBA00022475"/>
    </source>
</evidence>
<proteinExistence type="predicted"/>
<accession>A0A5C4T4K5</accession>
<keyword evidence="7 10" id="KW-1133">Transmembrane helix</keyword>
<dbReference type="Pfam" id="PF00664">
    <property type="entry name" value="ABC_membrane"/>
    <property type="match status" value="2"/>
</dbReference>
<dbReference type="GO" id="GO:0140359">
    <property type="term" value="F:ABC-type transporter activity"/>
    <property type="evidence" value="ECO:0007669"/>
    <property type="project" value="InterPro"/>
</dbReference>
<feature type="domain" description="ABC transporter" evidence="11">
    <location>
        <begin position="386"/>
        <end position="624"/>
    </location>
</feature>
<comment type="subcellular location">
    <subcellularLocation>
        <location evidence="1">Cell membrane</location>
        <topology evidence="1">Multi-pass membrane protein</topology>
    </subcellularLocation>
</comment>
<dbReference type="GO" id="GO:0005524">
    <property type="term" value="F:ATP binding"/>
    <property type="evidence" value="ECO:0007669"/>
    <property type="project" value="UniProtKB-KW"/>
</dbReference>
<comment type="caution">
    <text evidence="13">The sequence shown here is derived from an EMBL/GenBank/DDBJ whole genome shotgun (WGS) entry which is preliminary data.</text>
</comment>
<evidence type="ECO:0000256" key="1">
    <source>
        <dbReference type="ARBA" id="ARBA00004651"/>
    </source>
</evidence>
<keyword evidence="6 13" id="KW-0067">ATP-binding</keyword>
<dbReference type="FunFam" id="3.40.50.300:FF:000221">
    <property type="entry name" value="Multidrug ABC transporter ATP-binding protein"/>
    <property type="match status" value="1"/>
</dbReference>
<dbReference type="InterPro" id="IPR011527">
    <property type="entry name" value="ABC1_TM_dom"/>
</dbReference>
<gene>
    <name evidence="13" type="ORF">FE784_22660</name>
</gene>
<dbReference type="InterPro" id="IPR017871">
    <property type="entry name" value="ABC_transporter-like_CS"/>
</dbReference>
<dbReference type="GO" id="GO:0034040">
    <property type="term" value="F:ATPase-coupled lipid transmembrane transporter activity"/>
    <property type="evidence" value="ECO:0007669"/>
    <property type="project" value="TreeGrafter"/>
</dbReference>
<dbReference type="Gene3D" id="1.20.1560.10">
    <property type="entry name" value="ABC transporter type 1, transmembrane domain"/>
    <property type="match status" value="2"/>
</dbReference>
<keyword evidence="5" id="KW-0547">Nucleotide-binding</keyword>
<dbReference type="PANTHER" id="PTHR24221:SF397">
    <property type="entry name" value="ABC TRANSPORTER, ATP-BINDING TRANSMEMBRANE PROTEIN"/>
    <property type="match status" value="1"/>
</dbReference>
<feature type="transmembrane region" description="Helical" evidence="10">
    <location>
        <begin position="747"/>
        <end position="764"/>
    </location>
</feature>
<evidence type="ECO:0000256" key="5">
    <source>
        <dbReference type="ARBA" id="ARBA00022741"/>
    </source>
</evidence>
<keyword evidence="3" id="KW-1003">Cell membrane</keyword>
<dbReference type="Proteomes" id="UP000307943">
    <property type="component" value="Unassembled WGS sequence"/>
</dbReference>
<sequence length="1269" mass="140048">MESSPWAWARSASNTVWNRSSKRWKKSERVISTTPSASTKGAQDEKRTKPPSPMSRLKPFLGKRKAALSGAVGAAVLATLLGLVPYWVVYRICAGLLDGSLLADQKQLLLYAVIAMLSIGLKGILTAVSIDWTHKVAYDVVYDIRMALADKLVRLPLGYFDRTDSGKIKHTLNEDVEQLEEGIAHLLPDISTSTALPILSFLLMFSLDWRMGLAVLGFIGLTVVGYRIVLKILKPIQAGYGKAGPAISGAILTYVYGMKVIRAFSRTDHAFEAYAKAVRAYSEAISSIERRSMPAKTAAVLLSRTALLIVVPVGLWLIAKGEATVPVLIFFVLMSMGVGAALFKMLRSSGMTAFRLSASLKNVSRMLEEAEIPSAERPLLPDDTTIRYRHVTFAYNRQNVLEDVSLDIPPGTMTALVGPSGAGKTTMARLLPRFWDVSGGSISIGGADVRDIPEDKLMALVSFVFQDAYLFRGTVMDNIRLGKPDATDEEVRAAARKAACDAFIRELPDGYETIVGEGGVTLSGGQRQRISLVRAVLKDAPIIMLDEATALVDPENEARIRDALTALLQPGPGKPKTIVAIAHRLGTIVHADQIVVMDEGKIVHTGKHDELLRESELYRRAWEAYQAGADDLDNLEAADAEREEGKTETSGDEAEPNGGEVQTDAVVASRGFSDDNSSGTVDPHRHLLDMSAHKQTMLLAGEKSRTVRWIYAFSILENGFVALGSLAIVAVLYALLVGDYDAAWRRAAWMGLLFVGQAVFYYLTNRWSFPLFGHFLTHMRLYLGDRLRRLPFGFFVERDASLLESRIKADAGTYIYIPTVVIVLMKAAVIPPILLAVMIGVDWRLAIASLIGVPLSVLTAWLAERKLQEVLHRLSLAREDANSRILEYIRGITVIRSFGMTGSRMHSYEEAIRRYRDASIAINRKLTPYTSIYSISFELGFSLVLIVGGYLTGAGTLAPAVFMAFLVLAICFYEPLPLMDYALYRRMYMTNVRHMNDIIQADDLPAASGTRKPDDYEIAFRNVSFGYKENDVVRGLNLSIPAKGTTALVGPSGGGKTTILHLIARFWDVRAGAITIGGTDVRSMDSDELMKLLAFVFQDVYLFDDTVANNIRYGKPDATLEEVMEAARKARCHDFILKLSDGYDSVVGEGGGLLSGGQRQRISIARAMLKDAPIVLLDEATASVDPDNERYIQEAFEELAKDRTVVIIAHRLNTVRRADRIVVIDQGGVAQLGTHKELIGQSGIYRRFWEERRRVRNWEFRAEAERQER</sequence>
<feature type="domain" description="ABC transmembrane type-1" evidence="12">
    <location>
        <begin position="70"/>
        <end position="351"/>
    </location>
</feature>
<dbReference type="InterPro" id="IPR036640">
    <property type="entry name" value="ABC1_TM_sf"/>
</dbReference>
<dbReference type="InterPro" id="IPR039421">
    <property type="entry name" value="Type_1_exporter"/>
</dbReference>
<keyword evidence="2" id="KW-0813">Transport</keyword>
<feature type="transmembrane region" description="Helical" evidence="10">
    <location>
        <begin position="709"/>
        <end position="735"/>
    </location>
</feature>
<name>A0A5C4T4K5_9BACL</name>
<keyword evidence="8 10" id="KW-0472">Membrane</keyword>
<feature type="compositionally biased region" description="Basic and acidic residues" evidence="9">
    <location>
        <begin position="639"/>
        <end position="649"/>
    </location>
</feature>
<dbReference type="GO" id="GO:0005886">
    <property type="term" value="C:plasma membrane"/>
    <property type="evidence" value="ECO:0007669"/>
    <property type="project" value="UniProtKB-SubCell"/>
</dbReference>
<evidence type="ECO:0000256" key="2">
    <source>
        <dbReference type="ARBA" id="ARBA00022448"/>
    </source>
</evidence>
<dbReference type="FunFam" id="3.40.50.300:FF:000287">
    <property type="entry name" value="Multidrug ABC transporter ATP-binding protein"/>
    <property type="match status" value="1"/>
</dbReference>
<feature type="transmembrane region" description="Helical" evidence="10">
    <location>
        <begin position="298"/>
        <end position="319"/>
    </location>
</feature>
<dbReference type="GO" id="GO:0016887">
    <property type="term" value="F:ATP hydrolysis activity"/>
    <property type="evidence" value="ECO:0007669"/>
    <property type="project" value="InterPro"/>
</dbReference>
<dbReference type="PANTHER" id="PTHR24221">
    <property type="entry name" value="ATP-BINDING CASSETTE SUB-FAMILY B"/>
    <property type="match status" value="1"/>
</dbReference>